<protein>
    <recommendedName>
        <fullName evidence="4">Integral membrane protein</fullName>
    </recommendedName>
</protein>
<dbReference type="RefSeq" id="WP_116414943.1">
    <property type="nucleotide sequence ID" value="NZ_NBWZ01000001.1"/>
</dbReference>
<evidence type="ECO:0008006" key="4">
    <source>
        <dbReference type="Google" id="ProtNLM"/>
    </source>
</evidence>
<reference evidence="2 3" key="1">
    <citation type="submission" date="2017-04" db="EMBL/GenBank/DDBJ databases">
        <title>Comparative genome analysis of Subtercola boreus.</title>
        <authorList>
            <person name="Cho Y.-J."/>
            <person name="Cho A."/>
            <person name="Kim O.-S."/>
            <person name="Lee J.-I."/>
        </authorList>
    </citation>
    <scope>NUCLEOTIDE SEQUENCE [LARGE SCALE GENOMIC DNA]</scope>
    <source>
        <strain evidence="2 3">K300</strain>
    </source>
</reference>
<name>A0A3E0VL07_9MICO</name>
<feature type="transmembrane region" description="Helical" evidence="1">
    <location>
        <begin position="69"/>
        <end position="89"/>
    </location>
</feature>
<keyword evidence="1" id="KW-0472">Membrane</keyword>
<feature type="transmembrane region" description="Helical" evidence="1">
    <location>
        <begin position="37"/>
        <end position="57"/>
    </location>
</feature>
<dbReference type="OrthoDB" id="5197832at2"/>
<dbReference type="EMBL" id="NBWZ01000001">
    <property type="protein sequence ID" value="RFA09557.1"/>
    <property type="molecule type" value="Genomic_DNA"/>
</dbReference>
<feature type="transmembrane region" description="Helical" evidence="1">
    <location>
        <begin position="6"/>
        <end position="25"/>
    </location>
</feature>
<dbReference type="AlphaFoldDB" id="A0A3E0VL07"/>
<evidence type="ECO:0000256" key="1">
    <source>
        <dbReference type="SAM" id="Phobius"/>
    </source>
</evidence>
<evidence type="ECO:0000313" key="2">
    <source>
        <dbReference type="EMBL" id="RFA09557.1"/>
    </source>
</evidence>
<dbReference type="Proteomes" id="UP000256486">
    <property type="component" value="Unassembled WGS sequence"/>
</dbReference>
<feature type="transmembrane region" description="Helical" evidence="1">
    <location>
        <begin position="96"/>
        <end position="113"/>
    </location>
</feature>
<keyword evidence="1" id="KW-1133">Transmembrane helix</keyword>
<proteinExistence type="predicted"/>
<keyword evidence="3" id="KW-1185">Reference proteome</keyword>
<organism evidence="2 3">
    <name type="scientific">Subtercola boreus</name>
    <dbReference type="NCBI Taxonomy" id="120213"/>
    <lineage>
        <taxon>Bacteria</taxon>
        <taxon>Bacillati</taxon>
        <taxon>Actinomycetota</taxon>
        <taxon>Actinomycetes</taxon>
        <taxon>Micrococcales</taxon>
        <taxon>Microbacteriaceae</taxon>
        <taxon>Subtercola</taxon>
    </lineage>
</organism>
<accession>A0A3E0VL07</accession>
<keyword evidence="1" id="KW-0812">Transmembrane</keyword>
<evidence type="ECO:0000313" key="3">
    <source>
        <dbReference type="Proteomes" id="UP000256486"/>
    </source>
</evidence>
<gene>
    <name evidence="2" type="ORF">B7R54_10260</name>
</gene>
<comment type="caution">
    <text evidence="2">The sequence shown here is derived from an EMBL/GenBank/DDBJ whole genome shotgun (WGS) entry which is preliminary data.</text>
</comment>
<sequence>MIEWFSYVQIAVAVLAGVFCLIVGFSGRVPNDYTLGATALVELLLVIQFVVALLAPAFGNDANGDVLEFYVYAVSALLLPAAAVFWALIDRTRWSTVILGVACLAIAVMVFRMNEIWLFQNV</sequence>